<evidence type="ECO:0000256" key="1">
    <source>
        <dbReference type="SAM" id="MobiDB-lite"/>
    </source>
</evidence>
<evidence type="ECO:0000313" key="4">
    <source>
        <dbReference type="Proteomes" id="UP001161247"/>
    </source>
</evidence>
<proteinExistence type="predicted"/>
<reference evidence="3" key="1">
    <citation type="submission" date="2023-03" db="EMBL/GenBank/DDBJ databases">
        <authorList>
            <person name="Julca I."/>
        </authorList>
    </citation>
    <scope>NUCLEOTIDE SEQUENCE</scope>
</reference>
<dbReference type="Proteomes" id="UP001161247">
    <property type="component" value="Chromosome 7"/>
</dbReference>
<name>A0AAV1DYD0_OLDCO</name>
<protein>
    <submittedName>
        <fullName evidence="3">OLC1v1013489C1</fullName>
    </submittedName>
</protein>
<dbReference type="Pfam" id="PF03168">
    <property type="entry name" value="LEA_2"/>
    <property type="match status" value="1"/>
</dbReference>
<sequence length="200" mass="22380">MSTTINIDPSAVNDLPPPKDFADDSTATGRRRPRVPYIILKSCVCIIALVLLVEFTDSQRITANWTVGFKVENPNRRSSISYTDGGEVSVSYFGYNSLGETGIAPFFQSPKNSTTLVVEPKALFRNISESKAGVAIWEDLQDGVISFDVNIRLEYQYGNGGKHKENYLCGDMELFYAPYDPTGFGRMRQRSKSCQHYTHN</sequence>
<dbReference type="AlphaFoldDB" id="A0AAV1DYD0"/>
<evidence type="ECO:0000313" key="3">
    <source>
        <dbReference type="EMBL" id="CAI9112974.1"/>
    </source>
</evidence>
<feature type="domain" description="Late embryogenesis abundant protein LEA-2 subgroup" evidence="2">
    <location>
        <begin position="69"/>
        <end position="154"/>
    </location>
</feature>
<accession>A0AAV1DYD0</accession>
<dbReference type="EMBL" id="OX459124">
    <property type="protein sequence ID" value="CAI9112974.1"/>
    <property type="molecule type" value="Genomic_DNA"/>
</dbReference>
<gene>
    <name evidence="3" type="ORF">OLC1_LOCUS20067</name>
</gene>
<dbReference type="InterPro" id="IPR004864">
    <property type="entry name" value="LEA_2"/>
</dbReference>
<feature type="region of interest" description="Disordered" evidence="1">
    <location>
        <begin position="1"/>
        <end position="28"/>
    </location>
</feature>
<evidence type="ECO:0000259" key="2">
    <source>
        <dbReference type="Pfam" id="PF03168"/>
    </source>
</evidence>
<organism evidence="3 4">
    <name type="scientific">Oldenlandia corymbosa var. corymbosa</name>
    <dbReference type="NCBI Taxonomy" id="529605"/>
    <lineage>
        <taxon>Eukaryota</taxon>
        <taxon>Viridiplantae</taxon>
        <taxon>Streptophyta</taxon>
        <taxon>Embryophyta</taxon>
        <taxon>Tracheophyta</taxon>
        <taxon>Spermatophyta</taxon>
        <taxon>Magnoliopsida</taxon>
        <taxon>eudicotyledons</taxon>
        <taxon>Gunneridae</taxon>
        <taxon>Pentapetalae</taxon>
        <taxon>asterids</taxon>
        <taxon>lamiids</taxon>
        <taxon>Gentianales</taxon>
        <taxon>Rubiaceae</taxon>
        <taxon>Rubioideae</taxon>
        <taxon>Spermacoceae</taxon>
        <taxon>Hedyotis-Oldenlandia complex</taxon>
        <taxon>Oldenlandia</taxon>
    </lineage>
</organism>
<keyword evidence="4" id="KW-1185">Reference proteome</keyword>